<evidence type="ECO:0000313" key="2">
    <source>
        <dbReference type="EMBL" id="KDO35412.1"/>
    </source>
</evidence>
<dbReference type="EMBL" id="KK583189">
    <property type="protein sequence ID" value="KDO35412.1"/>
    <property type="molecule type" value="Genomic_DNA"/>
</dbReference>
<dbReference type="OMA" id="SMPTFTM"/>
<dbReference type="Proteomes" id="UP000030745">
    <property type="component" value="Unassembled WGS sequence"/>
</dbReference>
<dbReference type="AlphaFoldDB" id="A0A067D8S1"/>
<reference evidence="2 3" key="1">
    <citation type="journal article" date="2013" name="PLoS Genet.">
        <title>Distinctive expansion of potential virulence genes in the genome of the oomycete fish pathogen Saprolegnia parasitica.</title>
        <authorList>
            <person name="Jiang R.H."/>
            <person name="de Bruijn I."/>
            <person name="Haas B.J."/>
            <person name="Belmonte R."/>
            <person name="Lobach L."/>
            <person name="Christie J."/>
            <person name="van den Ackerveken G."/>
            <person name="Bottin A."/>
            <person name="Bulone V."/>
            <person name="Diaz-Moreno S.M."/>
            <person name="Dumas B."/>
            <person name="Fan L."/>
            <person name="Gaulin E."/>
            <person name="Govers F."/>
            <person name="Grenville-Briggs L.J."/>
            <person name="Horner N.R."/>
            <person name="Levin J.Z."/>
            <person name="Mammella M."/>
            <person name="Meijer H.J."/>
            <person name="Morris P."/>
            <person name="Nusbaum C."/>
            <person name="Oome S."/>
            <person name="Phillips A.J."/>
            <person name="van Rooyen D."/>
            <person name="Rzeszutek E."/>
            <person name="Saraiva M."/>
            <person name="Secombes C.J."/>
            <person name="Seidl M.F."/>
            <person name="Snel B."/>
            <person name="Stassen J.H."/>
            <person name="Sykes S."/>
            <person name="Tripathy S."/>
            <person name="van den Berg H."/>
            <person name="Vega-Arreguin J.C."/>
            <person name="Wawra S."/>
            <person name="Young S.K."/>
            <person name="Zeng Q."/>
            <person name="Dieguez-Uribeondo J."/>
            <person name="Russ C."/>
            <person name="Tyler B.M."/>
            <person name="van West P."/>
        </authorList>
    </citation>
    <scope>NUCLEOTIDE SEQUENCE [LARGE SCALE GENOMIC DNA]</scope>
    <source>
        <strain evidence="2 3">CBS 223.65</strain>
    </source>
</reference>
<feature type="non-terminal residue" evidence="2">
    <location>
        <position position="1"/>
    </location>
</feature>
<dbReference type="OrthoDB" id="10510238at2759"/>
<name>A0A067D8S1_SAPPC</name>
<feature type="compositionally biased region" description="Low complexity" evidence="1">
    <location>
        <begin position="70"/>
        <end position="82"/>
    </location>
</feature>
<sequence>EAPVASEESTDAANDTDVEAAQEPVDEPIVQEPAAVEQDAQAADDTPEAAPVDDVPQEVVQEPVEEAAVEPEAAPVDDVVVPTNESNDEAPVASEESTDAANDTKLEAQRAAPSPMAAQLKAYRAAEDALLTLDDAPLATVVPSLPTFALSSLALEDDDTGAVE</sequence>
<feature type="compositionally biased region" description="Low complexity" evidence="1">
    <location>
        <begin position="30"/>
        <end position="62"/>
    </location>
</feature>
<keyword evidence="3" id="KW-1185">Reference proteome</keyword>
<protein>
    <submittedName>
        <fullName evidence="2">Uncharacterized protein</fullName>
    </submittedName>
</protein>
<evidence type="ECO:0000313" key="3">
    <source>
        <dbReference type="Proteomes" id="UP000030745"/>
    </source>
</evidence>
<dbReference type="KEGG" id="spar:SPRG_18783"/>
<organism evidence="2 3">
    <name type="scientific">Saprolegnia parasitica (strain CBS 223.65)</name>
    <dbReference type="NCBI Taxonomy" id="695850"/>
    <lineage>
        <taxon>Eukaryota</taxon>
        <taxon>Sar</taxon>
        <taxon>Stramenopiles</taxon>
        <taxon>Oomycota</taxon>
        <taxon>Saprolegniomycetes</taxon>
        <taxon>Saprolegniales</taxon>
        <taxon>Saprolegniaceae</taxon>
        <taxon>Saprolegnia</taxon>
    </lineage>
</organism>
<feature type="compositionally biased region" description="Acidic residues" evidence="1">
    <location>
        <begin position="8"/>
        <end position="26"/>
    </location>
</feature>
<dbReference type="GeneID" id="24140290"/>
<evidence type="ECO:0000256" key="1">
    <source>
        <dbReference type="SAM" id="MobiDB-lite"/>
    </source>
</evidence>
<dbReference type="RefSeq" id="XP_012194010.1">
    <property type="nucleotide sequence ID" value="XM_012338620.1"/>
</dbReference>
<dbReference type="VEuPathDB" id="FungiDB:SPRG_18783"/>
<accession>A0A067D8S1</accession>
<proteinExistence type="predicted"/>
<gene>
    <name evidence="2" type="ORF">SPRG_18783</name>
</gene>
<feature type="region of interest" description="Disordered" evidence="1">
    <location>
        <begin position="1"/>
        <end position="104"/>
    </location>
</feature>